<feature type="signal peptide" evidence="1">
    <location>
        <begin position="1"/>
        <end position="22"/>
    </location>
</feature>
<dbReference type="Proteomes" id="UP000712080">
    <property type="component" value="Unassembled WGS sequence"/>
</dbReference>
<sequence>MKNFLYRLVVVAGFFAAASCSSDNDSVPAISGNGSLILEFDNVYGADDLALGQIQSANSEGESLNISQLKYIVSNIVLTKSDGTTYVYPKSDSYFIVDETDEETSELLLTDVPAGDYVSVSFGIGIDEQQYALGLDVLPEFALLAQNEGLLGDWADGFTQFYMSGNFSSATIAQTPFDVSVGSNQSEFNYVSVNLTLPQQALVRTTITPEVHIFADASKVLDGINALPLESHVSGDSANVSDETSILQISTNIESMFQVNHVHND</sequence>
<dbReference type="PROSITE" id="PS51257">
    <property type="entry name" value="PROKAR_LIPOPROTEIN"/>
    <property type="match status" value="1"/>
</dbReference>
<dbReference type="RefSeq" id="WP_169525847.1">
    <property type="nucleotide sequence ID" value="NZ_JAAMPU010000096.1"/>
</dbReference>
<gene>
    <name evidence="3" type="ORF">G6047_02275</name>
</gene>
<evidence type="ECO:0000313" key="3">
    <source>
        <dbReference type="EMBL" id="NMH26846.1"/>
    </source>
</evidence>
<feature type="domain" description="Copper-binding protein MbnP-like" evidence="2">
    <location>
        <begin position="34"/>
        <end position="226"/>
    </location>
</feature>
<protein>
    <recommendedName>
        <fullName evidence="2">Copper-binding protein MbnP-like domain-containing protein</fullName>
    </recommendedName>
</protein>
<evidence type="ECO:0000259" key="2">
    <source>
        <dbReference type="Pfam" id="PF20243"/>
    </source>
</evidence>
<accession>A0A972JF44</accession>
<keyword evidence="1" id="KW-0732">Signal</keyword>
<dbReference type="AlphaFoldDB" id="A0A972JF44"/>
<evidence type="ECO:0000313" key="4">
    <source>
        <dbReference type="Proteomes" id="UP000712080"/>
    </source>
</evidence>
<reference evidence="3" key="1">
    <citation type="submission" date="2020-02" db="EMBL/GenBank/DDBJ databases">
        <title>Flavobacterium sp. genome.</title>
        <authorList>
            <person name="Jung H.S."/>
            <person name="Baek J.H."/>
            <person name="Jeon C.O."/>
        </authorList>
    </citation>
    <scope>NUCLEOTIDE SEQUENCE</scope>
    <source>
        <strain evidence="3">SE-s28</strain>
    </source>
</reference>
<organism evidence="3 4">
    <name type="scientific">Flavobacterium silvaticum</name>
    <dbReference type="NCBI Taxonomy" id="1852020"/>
    <lineage>
        <taxon>Bacteria</taxon>
        <taxon>Pseudomonadati</taxon>
        <taxon>Bacteroidota</taxon>
        <taxon>Flavobacteriia</taxon>
        <taxon>Flavobacteriales</taxon>
        <taxon>Flavobacteriaceae</taxon>
        <taxon>Flavobacterium</taxon>
    </lineage>
</organism>
<evidence type="ECO:0000256" key="1">
    <source>
        <dbReference type="SAM" id="SignalP"/>
    </source>
</evidence>
<proteinExistence type="predicted"/>
<name>A0A972JF44_9FLAO</name>
<dbReference type="EMBL" id="JAAMPU010000096">
    <property type="protein sequence ID" value="NMH26846.1"/>
    <property type="molecule type" value="Genomic_DNA"/>
</dbReference>
<dbReference type="Pfam" id="PF20243">
    <property type="entry name" value="MbnP"/>
    <property type="match status" value="1"/>
</dbReference>
<dbReference type="InterPro" id="IPR046863">
    <property type="entry name" value="MbnP-like_dom"/>
</dbReference>
<comment type="caution">
    <text evidence="3">The sequence shown here is derived from an EMBL/GenBank/DDBJ whole genome shotgun (WGS) entry which is preliminary data.</text>
</comment>
<keyword evidence="4" id="KW-1185">Reference proteome</keyword>
<feature type="chain" id="PRO_5036709122" description="Copper-binding protein MbnP-like domain-containing protein" evidence="1">
    <location>
        <begin position="23"/>
        <end position="265"/>
    </location>
</feature>